<dbReference type="EMBL" id="PJQY01002166">
    <property type="protein sequence ID" value="PQP95888.1"/>
    <property type="molecule type" value="Genomic_DNA"/>
</dbReference>
<name>A0A314XTP1_PRUYE</name>
<dbReference type="AlphaFoldDB" id="A0A314XTP1"/>
<evidence type="ECO:0000313" key="1">
    <source>
        <dbReference type="EMBL" id="PQP95888.1"/>
    </source>
</evidence>
<gene>
    <name evidence="1" type="ORF">Pyn_33603</name>
</gene>
<comment type="caution">
    <text evidence="1">The sequence shown here is derived from an EMBL/GenBank/DDBJ whole genome shotgun (WGS) entry which is preliminary data.</text>
</comment>
<sequence>MLEGYGVYSLEEYEEEGKCWRKMKDFKAKKVGDMVVMATGSLQQHREWVDDRWDAYNSQRIEVDG</sequence>
<keyword evidence="2" id="KW-1185">Reference proteome</keyword>
<dbReference type="Proteomes" id="UP000250321">
    <property type="component" value="Unassembled WGS sequence"/>
</dbReference>
<reference evidence="1 2" key="1">
    <citation type="submission" date="2018-02" db="EMBL/GenBank/DDBJ databases">
        <title>Draft genome of wild Prunus yedoensis var. nudiflora.</title>
        <authorList>
            <person name="Baek S."/>
            <person name="Kim J.-H."/>
            <person name="Choi K."/>
            <person name="Kim G.-B."/>
            <person name="Cho A."/>
            <person name="Jang H."/>
            <person name="Shin C.-H."/>
            <person name="Yu H.-J."/>
            <person name="Mun J.-H."/>
        </authorList>
    </citation>
    <scope>NUCLEOTIDE SEQUENCE [LARGE SCALE GENOMIC DNA]</scope>
    <source>
        <strain evidence="2">cv. Jeju island</strain>
        <tissue evidence="1">Leaf</tissue>
    </source>
</reference>
<proteinExistence type="predicted"/>
<protein>
    <submittedName>
        <fullName evidence="1">Uncharacterized protein</fullName>
    </submittedName>
</protein>
<accession>A0A314XTP1</accession>
<organism evidence="1 2">
    <name type="scientific">Prunus yedoensis var. nudiflora</name>
    <dbReference type="NCBI Taxonomy" id="2094558"/>
    <lineage>
        <taxon>Eukaryota</taxon>
        <taxon>Viridiplantae</taxon>
        <taxon>Streptophyta</taxon>
        <taxon>Embryophyta</taxon>
        <taxon>Tracheophyta</taxon>
        <taxon>Spermatophyta</taxon>
        <taxon>Magnoliopsida</taxon>
        <taxon>eudicotyledons</taxon>
        <taxon>Gunneridae</taxon>
        <taxon>Pentapetalae</taxon>
        <taxon>rosids</taxon>
        <taxon>fabids</taxon>
        <taxon>Rosales</taxon>
        <taxon>Rosaceae</taxon>
        <taxon>Amygdaloideae</taxon>
        <taxon>Amygdaleae</taxon>
        <taxon>Prunus</taxon>
    </lineage>
</organism>
<evidence type="ECO:0000313" key="2">
    <source>
        <dbReference type="Proteomes" id="UP000250321"/>
    </source>
</evidence>